<sequence>MKLGTVFAEVMGNISVAALRSAHWQYQQRLTDDGNCQGLYTSKNHAFRYQFAPLSVHDFDKHWWLVQPTPTPIEVEVFSVGIEAALKRIADDYNDAANHRKRVLLDYVLARPETNMRDPVQVRTRGRTARSTQRVPSQFEYVAATLNTPVQRRRCRICKEAGHNARTCRQTPAAPSEPEALASCQPIYPLDVISKVTSSFVSRVLLISKGWGLKNASHQ</sequence>
<dbReference type="HOGENOM" id="CLU_1263517_0_0_1"/>
<gene>
    <name evidence="1" type="primary">AlNc14C95G5816</name>
    <name evidence="1" type="ORF">ALNC14_065960</name>
</gene>
<proteinExistence type="predicted"/>
<evidence type="ECO:0000313" key="1">
    <source>
        <dbReference type="EMBL" id="CCA20453.1"/>
    </source>
</evidence>
<dbReference type="GO" id="GO:0008270">
    <property type="term" value="F:zinc ion binding"/>
    <property type="evidence" value="ECO:0007669"/>
    <property type="project" value="InterPro"/>
</dbReference>
<reference evidence="1" key="2">
    <citation type="submission" date="2011-02" db="EMBL/GenBank/DDBJ databases">
        <authorList>
            <person name="MacLean D."/>
        </authorList>
    </citation>
    <scope>NUCLEOTIDE SEQUENCE</scope>
</reference>
<name>F0WGT8_9STRA</name>
<accession>F0WGT8</accession>
<organism evidence="1">
    <name type="scientific">Albugo laibachii Nc14</name>
    <dbReference type="NCBI Taxonomy" id="890382"/>
    <lineage>
        <taxon>Eukaryota</taxon>
        <taxon>Sar</taxon>
        <taxon>Stramenopiles</taxon>
        <taxon>Oomycota</taxon>
        <taxon>Peronosporomycetes</taxon>
        <taxon>Albuginales</taxon>
        <taxon>Albuginaceae</taxon>
        <taxon>Albugo</taxon>
    </lineage>
</organism>
<reference evidence="1" key="1">
    <citation type="journal article" date="2011" name="PLoS Biol.">
        <title>Gene gain and loss during evolution of obligate parasitism in the white rust pathogen of Arabidopsis thaliana.</title>
        <authorList>
            <person name="Kemen E."/>
            <person name="Gardiner A."/>
            <person name="Schultz-Larsen T."/>
            <person name="Kemen A.C."/>
            <person name="Balmuth A.L."/>
            <person name="Robert-Seilaniantz A."/>
            <person name="Bailey K."/>
            <person name="Holub E."/>
            <person name="Studholme D.J."/>
            <person name="Maclean D."/>
            <person name="Jones J.D."/>
        </authorList>
    </citation>
    <scope>NUCLEOTIDE SEQUENCE</scope>
</reference>
<dbReference type="InterPro" id="IPR036875">
    <property type="entry name" value="Znf_CCHC_sf"/>
</dbReference>
<dbReference type="Gene3D" id="4.10.60.10">
    <property type="entry name" value="Zinc finger, CCHC-type"/>
    <property type="match status" value="1"/>
</dbReference>
<dbReference type="AlphaFoldDB" id="F0WGT8"/>
<dbReference type="GO" id="GO:0003676">
    <property type="term" value="F:nucleic acid binding"/>
    <property type="evidence" value="ECO:0007669"/>
    <property type="project" value="InterPro"/>
</dbReference>
<dbReference type="SUPFAM" id="SSF57756">
    <property type="entry name" value="Retrovirus zinc finger-like domains"/>
    <property type="match status" value="1"/>
</dbReference>
<dbReference type="EMBL" id="FR824140">
    <property type="protein sequence ID" value="CCA20453.1"/>
    <property type="molecule type" value="Genomic_DNA"/>
</dbReference>
<protein>
    <submittedName>
        <fullName evidence="1">AlNc14C95G5816 protein</fullName>
    </submittedName>
</protein>